<reference evidence="3 4" key="1">
    <citation type="submission" date="2022-10" db="EMBL/GenBank/DDBJ databases">
        <title>The complete genomes of actinobacterial strains from the NBC collection.</title>
        <authorList>
            <person name="Joergensen T.S."/>
            <person name="Alvarez Arevalo M."/>
            <person name="Sterndorff E.B."/>
            <person name="Faurdal D."/>
            <person name="Vuksanovic O."/>
            <person name="Mourched A.-S."/>
            <person name="Charusanti P."/>
            <person name="Shaw S."/>
            <person name="Blin K."/>
            <person name="Weber T."/>
        </authorList>
    </citation>
    <scope>NUCLEOTIDE SEQUENCE [LARGE SCALE GENOMIC DNA]</scope>
    <source>
        <strain evidence="3 4">NBC 01809</strain>
    </source>
</reference>
<evidence type="ECO:0000259" key="2">
    <source>
        <dbReference type="PROSITE" id="PS50234"/>
    </source>
</evidence>
<dbReference type="EMBL" id="CP109071">
    <property type="protein sequence ID" value="WSA32457.1"/>
    <property type="molecule type" value="Genomic_DNA"/>
</dbReference>
<dbReference type="SUPFAM" id="SSF53850">
    <property type="entry name" value="Periplasmic binding protein-like II"/>
    <property type="match status" value="1"/>
</dbReference>
<proteinExistence type="predicted"/>
<organism evidence="3 4">
    <name type="scientific">Micromonospora peucetia</name>
    <dbReference type="NCBI Taxonomy" id="47871"/>
    <lineage>
        <taxon>Bacteria</taxon>
        <taxon>Bacillati</taxon>
        <taxon>Actinomycetota</taxon>
        <taxon>Actinomycetes</taxon>
        <taxon>Micromonosporales</taxon>
        <taxon>Micromonosporaceae</taxon>
        <taxon>Micromonospora</taxon>
    </lineage>
</organism>
<evidence type="ECO:0000313" key="4">
    <source>
        <dbReference type="Proteomes" id="UP001334804"/>
    </source>
</evidence>
<name>A0ABZ1EEQ3_9ACTN</name>
<sequence>MVSGRPTARPWLPYTAAIVAGFAVIAAAYLIVRQAADVGCTPLEVSSSIEKDVLLGELAERYNKSDRRYGDRCAVVTVHGLASGASTEALAGDWAAKQPSLPRPQVWLPTSTLWTGQLRLLDEAAGRPAQTPGRYPSIANSPLVIAMPQPKGKVLQQQGPLGWGEILGSSGQSGWSAFGRPEWGRFTFGKVNPNMSTSGLAATIASYYAAINRASDLTESDVANPAVTQFVRRIEANVSHYSDDIVDLLKDRAEADLSAAGTATPTDMSAVVTQEELVYQYNEGELSPTRGEKPRVPLVAIYPKEGTFNLDHPYVVLPSASPEQRDAAADFLKFLQEPPQQQSLGRHGFRDHERKASGPLIASVGGGGDGDLTYFDPPDPTVVKAILTGWGTLRKKANILVAVDTSGSMNAKIGDLTRFQVATRAAVKGFGLLNSEDQVALWSFSSETGQRPKSPYSEEVRLSAFKPEVLTKEINNLHVEGGTALYATVRAAHRHMLDRYDQSRINAVVVLTDGTNEYNKDNNLARLLKDVALDPDRPIKIFCVAFDERSDFATLDRIAKASAGKAFDARDPAKIDDAFVKLVSSF</sequence>
<dbReference type="Gene3D" id="3.40.50.410">
    <property type="entry name" value="von Willebrand factor, type A domain"/>
    <property type="match status" value="1"/>
</dbReference>
<dbReference type="Pfam" id="PF00092">
    <property type="entry name" value="VWA"/>
    <property type="match status" value="1"/>
</dbReference>
<evidence type="ECO:0000313" key="3">
    <source>
        <dbReference type="EMBL" id="WSA32457.1"/>
    </source>
</evidence>
<gene>
    <name evidence="3" type="ORF">OIE14_30915</name>
</gene>
<keyword evidence="1" id="KW-0812">Transmembrane</keyword>
<dbReference type="SUPFAM" id="SSF53300">
    <property type="entry name" value="vWA-like"/>
    <property type="match status" value="1"/>
</dbReference>
<dbReference type="RefSeq" id="WP_326564158.1">
    <property type="nucleotide sequence ID" value="NZ_CP109071.1"/>
</dbReference>
<evidence type="ECO:0000256" key="1">
    <source>
        <dbReference type="SAM" id="Phobius"/>
    </source>
</evidence>
<protein>
    <submittedName>
        <fullName evidence="3">Substrate-binding and VWA domain-containing protein</fullName>
    </submittedName>
</protein>
<dbReference type="Pfam" id="PF13531">
    <property type="entry name" value="SBP_bac_11"/>
    <property type="match status" value="1"/>
</dbReference>
<dbReference type="InterPro" id="IPR002035">
    <property type="entry name" value="VWF_A"/>
</dbReference>
<dbReference type="InterPro" id="IPR036465">
    <property type="entry name" value="vWFA_dom_sf"/>
</dbReference>
<dbReference type="PROSITE" id="PS50234">
    <property type="entry name" value="VWFA"/>
    <property type="match status" value="1"/>
</dbReference>
<keyword evidence="4" id="KW-1185">Reference proteome</keyword>
<feature type="transmembrane region" description="Helical" evidence="1">
    <location>
        <begin position="12"/>
        <end position="32"/>
    </location>
</feature>
<accession>A0ABZ1EEQ3</accession>
<keyword evidence="1" id="KW-0472">Membrane</keyword>
<feature type="domain" description="VWFA" evidence="2">
    <location>
        <begin position="398"/>
        <end position="583"/>
    </location>
</feature>
<dbReference type="Proteomes" id="UP001334804">
    <property type="component" value="Chromosome"/>
</dbReference>
<dbReference type="SMART" id="SM00327">
    <property type="entry name" value="VWA"/>
    <property type="match status" value="1"/>
</dbReference>
<keyword evidence="1" id="KW-1133">Transmembrane helix</keyword>